<comment type="catalytic activity">
    <reaction evidence="1">
        <text>9-(9Z-hexadecenoyloxy)-octadecanoate + H2O = (9Z)-hexadecenoate + 9-hydroxy-octadecanoate + H(+)</text>
        <dbReference type="Rhea" id="RHEA:52068"/>
        <dbReference type="ChEBI" id="CHEBI:15377"/>
        <dbReference type="ChEBI" id="CHEBI:15378"/>
        <dbReference type="ChEBI" id="CHEBI:32372"/>
        <dbReference type="ChEBI" id="CHEBI:136286"/>
        <dbReference type="ChEBI" id="CHEBI:136309"/>
    </reaction>
    <physiologicalReaction direction="left-to-right" evidence="1">
        <dbReference type="Rhea" id="RHEA:52069"/>
    </physiologicalReaction>
</comment>
<comment type="catalytic activity">
    <reaction evidence="17">
        <text>9-hexadecanoyloxy-octadecanoate + H2O = 9-hydroxy-octadecanoate + hexadecanoate + H(+)</text>
        <dbReference type="Rhea" id="RHEA:52052"/>
        <dbReference type="ChEBI" id="CHEBI:7896"/>
        <dbReference type="ChEBI" id="CHEBI:15377"/>
        <dbReference type="ChEBI" id="CHEBI:15378"/>
        <dbReference type="ChEBI" id="CHEBI:83670"/>
        <dbReference type="ChEBI" id="CHEBI:136286"/>
    </reaction>
    <physiologicalReaction direction="left-to-right" evidence="17">
        <dbReference type="Rhea" id="RHEA:52053"/>
    </physiologicalReaction>
</comment>
<sequence>MTWQDNLQLVASGNPQLVAGDKLHLKAGGMASNDRQVVAGGMASDKLHLKEVDNRYLVATAAQAATLGVVHTEGGFVEGSTKKIGILNPVYLDIFKGIPFAAPTKVLEKPEKHPGWSGTLKTTEYKKRCIQATLLQTDTMGDLDCLYLNIWVPQSRKEVSTNLPVMVWIYGGGFLLGGGQGANFLDNYLYDGEELAVRGNVIVVTLNYRVGPLGFLSTGDANAPGNYGLWDQHFAIAWVKRNIVAFGGDPNNITLFGESAGGAGVSLQTLTPYNVGMIKRAITQSGVGTCPWAIQPDPLVWAKKVAEGVGCPVNETKALADCLRKTDPKAITLAYHLDFVNLKYPLVHYLAFSPVVDGDFLPDEPRNLFSNAANVDYMAGVNNMDGHLFAGIDMPAINRPLQKIYKEEVLKLVKGLTLPKGSSALDIAFELYTNQWGANPDQEVMKKTVVDMETDYIFLVPTQEALALHYMHAQNVNTYSYLFSHPSRMPVYPSWMGADHAEDLQYMFGKPFKNTLAYRPQDRDVSEAMMAYWTNFAATGDPTKGNSKVPTPWLNYNTQYGMYLEINKKITSKSMKQDLRSPYVKFWCTTYRNLPNA</sequence>
<dbReference type="EC" id="3.1.1.-" evidence="31"/>
<dbReference type="Gene3D" id="3.40.50.1820">
    <property type="entry name" value="alpha/beta hydrolase"/>
    <property type="match status" value="1"/>
</dbReference>
<gene>
    <name evidence="33" type="ORF">AB205_0086050</name>
</gene>
<comment type="catalytic activity">
    <reaction evidence="29">
        <text>a sterol ester + H2O = a sterol + a fatty acid + H(+)</text>
        <dbReference type="Rhea" id="RHEA:10100"/>
        <dbReference type="ChEBI" id="CHEBI:15377"/>
        <dbReference type="ChEBI" id="CHEBI:15378"/>
        <dbReference type="ChEBI" id="CHEBI:15889"/>
        <dbReference type="ChEBI" id="CHEBI:28868"/>
        <dbReference type="ChEBI" id="CHEBI:35915"/>
        <dbReference type="EC" id="3.1.1.13"/>
    </reaction>
    <physiologicalReaction direction="left-to-right" evidence="29">
        <dbReference type="Rhea" id="RHEA:10101"/>
    </physiologicalReaction>
</comment>
<evidence type="ECO:0000259" key="32">
    <source>
        <dbReference type="Pfam" id="PF00135"/>
    </source>
</evidence>
<dbReference type="InterPro" id="IPR019826">
    <property type="entry name" value="Carboxylesterase_B_AS"/>
</dbReference>
<dbReference type="FunFam" id="3.40.50.1820:FF:000100">
    <property type="entry name" value="Carboxylic ester hydrolase"/>
    <property type="match status" value="1"/>
</dbReference>
<evidence type="ECO:0000256" key="20">
    <source>
        <dbReference type="ARBA" id="ARBA00048701"/>
    </source>
</evidence>
<keyword evidence="4" id="KW-0719">Serine esterase</keyword>
<evidence type="ECO:0000256" key="19">
    <source>
        <dbReference type="ARBA" id="ARBA00048680"/>
    </source>
</evidence>
<dbReference type="OrthoDB" id="19653at2759"/>
<keyword evidence="10" id="KW-1015">Disulfide bond</keyword>
<dbReference type="SUPFAM" id="SSF53474">
    <property type="entry name" value="alpha/beta-Hydrolases"/>
    <property type="match status" value="1"/>
</dbReference>
<evidence type="ECO:0000256" key="13">
    <source>
        <dbReference type="ARBA" id="ARBA00033629"/>
    </source>
</evidence>
<evidence type="ECO:0000256" key="14">
    <source>
        <dbReference type="ARBA" id="ARBA00047368"/>
    </source>
</evidence>
<comment type="catalytic activity">
    <reaction evidence="22">
        <text>9-octadecanoyloxy-octadecanoate + H2O = 9-hydroxy-octadecanoate + octadecanoate + H(+)</text>
        <dbReference type="Rhea" id="RHEA:52096"/>
        <dbReference type="ChEBI" id="CHEBI:15377"/>
        <dbReference type="ChEBI" id="CHEBI:15378"/>
        <dbReference type="ChEBI" id="CHEBI:25629"/>
        <dbReference type="ChEBI" id="CHEBI:136286"/>
        <dbReference type="ChEBI" id="CHEBI:136373"/>
    </reaction>
    <physiologicalReaction direction="left-to-right" evidence="22">
        <dbReference type="Rhea" id="RHEA:52097"/>
    </physiologicalReaction>
</comment>
<evidence type="ECO:0000256" key="1">
    <source>
        <dbReference type="ARBA" id="ARBA00000923"/>
    </source>
</evidence>
<dbReference type="Proteomes" id="UP000228934">
    <property type="component" value="Unassembled WGS sequence"/>
</dbReference>
<comment type="catalytic activity">
    <reaction evidence="12">
        <text>a triacylglycerol + H2O = a diacylglycerol + a fatty acid + H(+)</text>
        <dbReference type="Rhea" id="RHEA:12044"/>
        <dbReference type="ChEBI" id="CHEBI:15377"/>
        <dbReference type="ChEBI" id="CHEBI:15378"/>
        <dbReference type="ChEBI" id="CHEBI:17855"/>
        <dbReference type="ChEBI" id="CHEBI:18035"/>
        <dbReference type="ChEBI" id="CHEBI:28868"/>
        <dbReference type="EC" id="3.1.1.3"/>
    </reaction>
    <physiologicalReaction direction="left-to-right" evidence="12">
        <dbReference type="Rhea" id="RHEA:12045"/>
    </physiologicalReaction>
</comment>
<evidence type="ECO:0000256" key="16">
    <source>
        <dbReference type="ARBA" id="ARBA00047653"/>
    </source>
</evidence>
<dbReference type="InterPro" id="IPR029058">
    <property type="entry name" value="AB_hydrolase_fold"/>
</dbReference>
<keyword evidence="7 31" id="KW-0378">Hydrolase</keyword>
<evidence type="ECO:0000256" key="6">
    <source>
        <dbReference type="ARBA" id="ARBA00022729"/>
    </source>
</evidence>
<comment type="catalytic activity">
    <reaction evidence="24">
        <text>13-(9Z-octadecenoyloxy)-octadecanoate + H2O = 13-hydroxy-octadecanoate + (9Z)-octadecenoate + H(+)</text>
        <dbReference type="Rhea" id="RHEA:52064"/>
        <dbReference type="ChEBI" id="CHEBI:15377"/>
        <dbReference type="ChEBI" id="CHEBI:15378"/>
        <dbReference type="ChEBI" id="CHEBI:30823"/>
        <dbReference type="ChEBI" id="CHEBI:136303"/>
        <dbReference type="ChEBI" id="CHEBI:136304"/>
    </reaction>
    <physiologicalReaction direction="left-to-right" evidence="24">
        <dbReference type="Rhea" id="RHEA:52065"/>
    </physiologicalReaction>
</comment>
<keyword evidence="11" id="KW-0325">Glycoprotein</keyword>
<evidence type="ECO:0000256" key="10">
    <source>
        <dbReference type="ARBA" id="ARBA00023157"/>
    </source>
</evidence>
<dbReference type="CDD" id="cd00312">
    <property type="entry name" value="Esterase_lipase"/>
    <property type="match status" value="1"/>
</dbReference>
<protein>
    <recommendedName>
        <fullName evidence="31">Carboxylic ester hydrolase</fullName>
        <ecNumber evidence="31">3.1.1.-</ecNumber>
    </recommendedName>
</protein>
<evidence type="ECO:0000256" key="26">
    <source>
        <dbReference type="ARBA" id="ARBA00049428"/>
    </source>
</evidence>
<evidence type="ECO:0000256" key="31">
    <source>
        <dbReference type="RuleBase" id="RU361235"/>
    </source>
</evidence>
<evidence type="ECO:0000256" key="17">
    <source>
        <dbReference type="ARBA" id="ARBA00047863"/>
    </source>
</evidence>
<dbReference type="PANTHER" id="PTHR43903">
    <property type="entry name" value="NEUROLIGIN"/>
    <property type="match status" value="1"/>
</dbReference>
<comment type="subcellular location">
    <subcellularLocation>
        <location evidence="2">Secreted</location>
    </subcellularLocation>
</comment>
<name>A0A2G9RW40_AQUCT</name>
<dbReference type="PROSITE" id="PS00122">
    <property type="entry name" value="CARBOXYLESTERASE_B_1"/>
    <property type="match status" value="1"/>
</dbReference>
<comment type="catalytic activity">
    <reaction evidence="18">
        <text>1,2,3-tri-(9Z-octadecenoyl)-glycerol + H2O = di-(9Z)-octadecenoylglycerol + (9Z)-octadecenoate + H(+)</text>
        <dbReference type="Rhea" id="RHEA:38575"/>
        <dbReference type="ChEBI" id="CHEBI:15377"/>
        <dbReference type="ChEBI" id="CHEBI:15378"/>
        <dbReference type="ChEBI" id="CHEBI:30823"/>
        <dbReference type="ChEBI" id="CHEBI:53753"/>
        <dbReference type="ChEBI" id="CHEBI:75945"/>
    </reaction>
    <physiologicalReaction direction="left-to-right" evidence="18">
        <dbReference type="Rhea" id="RHEA:38576"/>
    </physiologicalReaction>
</comment>
<evidence type="ECO:0000256" key="12">
    <source>
        <dbReference type="ARBA" id="ARBA00023369"/>
    </source>
</evidence>
<comment type="similarity">
    <text evidence="3 31">Belongs to the type-B carboxylesterase/lipase family.</text>
</comment>
<proteinExistence type="inferred from homology"/>
<evidence type="ECO:0000256" key="8">
    <source>
        <dbReference type="ARBA" id="ARBA00022963"/>
    </source>
</evidence>
<reference evidence="34" key="1">
    <citation type="journal article" date="2017" name="Nat. Commun.">
        <title>The North American bullfrog draft genome provides insight into hormonal regulation of long noncoding RNA.</title>
        <authorList>
            <person name="Hammond S.A."/>
            <person name="Warren R.L."/>
            <person name="Vandervalk B.P."/>
            <person name="Kucuk E."/>
            <person name="Khan H."/>
            <person name="Gibb E.A."/>
            <person name="Pandoh P."/>
            <person name="Kirk H."/>
            <person name="Zhao Y."/>
            <person name="Jones M."/>
            <person name="Mungall A.J."/>
            <person name="Coope R."/>
            <person name="Pleasance S."/>
            <person name="Moore R.A."/>
            <person name="Holt R.A."/>
            <person name="Round J.M."/>
            <person name="Ohora S."/>
            <person name="Walle B.V."/>
            <person name="Veldhoen N."/>
            <person name="Helbing C.C."/>
            <person name="Birol I."/>
        </authorList>
    </citation>
    <scope>NUCLEOTIDE SEQUENCE [LARGE SCALE GENOMIC DNA]</scope>
</reference>
<comment type="catalytic activity">
    <reaction evidence="13">
        <text>a butanoate ester + H2O = an aliphatic alcohol + butanoate + H(+)</text>
        <dbReference type="Rhea" id="RHEA:47348"/>
        <dbReference type="ChEBI" id="CHEBI:2571"/>
        <dbReference type="ChEBI" id="CHEBI:15377"/>
        <dbReference type="ChEBI" id="CHEBI:15378"/>
        <dbReference type="ChEBI" id="CHEBI:17968"/>
        <dbReference type="ChEBI" id="CHEBI:50477"/>
    </reaction>
    <physiologicalReaction direction="left-to-right" evidence="13">
        <dbReference type="Rhea" id="RHEA:47349"/>
    </physiologicalReaction>
</comment>
<evidence type="ECO:0000256" key="28">
    <source>
        <dbReference type="ARBA" id="ARBA00052473"/>
    </source>
</evidence>
<evidence type="ECO:0000256" key="23">
    <source>
        <dbReference type="ARBA" id="ARBA00049290"/>
    </source>
</evidence>
<dbReference type="InterPro" id="IPR051093">
    <property type="entry name" value="Neuroligin/BSAL"/>
</dbReference>
<dbReference type="GO" id="GO:0004771">
    <property type="term" value="F:sterol ester esterase activity"/>
    <property type="evidence" value="ECO:0007669"/>
    <property type="project" value="UniProtKB-EC"/>
</dbReference>
<accession>A0A2G9RW40</accession>
<evidence type="ECO:0000313" key="34">
    <source>
        <dbReference type="Proteomes" id="UP000228934"/>
    </source>
</evidence>
<evidence type="ECO:0000256" key="18">
    <source>
        <dbReference type="ARBA" id="ARBA00048386"/>
    </source>
</evidence>
<evidence type="ECO:0000256" key="15">
    <source>
        <dbReference type="ARBA" id="ARBA00047427"/>
    </source>
</evidence>
<comment type="catalytic activity">
    <reaction evidence="26">
        <text>12-(9Z-hexadecenoyloxy)-octadecanoate + H2O = 12-hydroxyoctadecanoate + (9Z)-hexadecenoate + H(+)</text>
        <dbReference type="Rhea" id="RHEA:52072"/>
        <dbReference type="ChEBI" id="CHEBI:15377"/>
        <dbReference type="ChEBI" id="CHEBI:15378"/>
        <dbReference type="ChEBI" id="CHEBI:32372"/>
        <dbReference type="ChEBI" id="CHEBI:84201"/>
        <dbReference type="ChEBI" id="CHEBI:136312"/>
    </reaction>
    <physiologicalReaction direction="left-to-right" evidence="26">
        <dbReference type="Rhea" id="RHEA:52073"/>
    </physiologicalReaction>
</comment>
<evidence type="ECO:0000256" key="30">
    <source>
        <dbReference type="ARBA" id="ARBA00064516"/>
    </source>
</evidence>
<evidence type="ECO:0000313" key="33">
    <source>
        <dbReference type="EMBL" id="PIO31433.1"/>
    </source>
</evidence>
<dbReference type="GO" id="GO:0005576">
    <property type="term" value="C:extracellular region"/>
    <property type="evidence" value="ECO:0007669"/>
    <property type="project" value="UniProtKB-SubCell"/>
</dbReference>
<keyword evidence="5" id="KW-0964">Secreted</keyword>
<comment type="catalytic activity">
    <reaction evidence="20">
        <text>12-(9Z-octadecenoyloxy)-octadecanoate + H2O = 12-hydroxyoctadecanoate + (9Z)-octadecenoate + H(+)</text>
        <dbReference type="Rhea" id="RHEA:52060"/>
        <dbReference type="ChEBI" id="CHEBI:15377"/>
        <dbReference type="ChEBI" id="CHEBI:15378"/>
        <dbReference type="ChEBI" id="CHEBI:30823"/>
        <dbReference type="ChEBI" id="CHEBI:84201"/>
        <dbReference type="ChEBI" id="CHEBI:136302"/>
    </reaction>
    <physiologicalReaction direction="left-to-right" evidence="20">
        <dbReference type="Rhea" id="RHEA:52061"/>
    </physiologicalReaction>
</comment>
<dbReference type="GO" id="GO:0016042">
    <property type="term" value="P:lipid catabolic process"/>
    <property type="evidence" value="ECO:0007669"/>
    <property type="project" value="UniProtKB-KW"/>
</dbReference>
<comment type="catalytic activity">
    <reaction evidence="25">
        <text>13-(9Z-hexadecenoyloxy)-octadecanoate + H2O = 13-hydroxy-octadecanoate + (9Z)-hexadecenoate + H(+)</text>
        <dbReference type="Rhea" id="RHEA:52076"/>
        <dbReference type="ChEBI" id="CHEBI:15377"/>
        <dbReference type="ChEBI" id="CHEBI:15378"/>
        <dbReference type="ChEBI" id="CHEBI:32372"/>
        <dbReference type="ChEBI" id="CHEBI:136304"/>
        <dbReference type="ChEBI" id="CHEBI:136315"/>
    </reaction>
    <physiologicalReaction direction="left-to-right" evidence="25">
        <dbReference type="Rhea" id="RHEA:52077"/>
    </physiologicalReaction>
</comment>
<dbReference type="Pfam" id="PF00135">
    <property type="entry name" value="COesterase"/>
    <property type="match status" value="1"/>
</dbReference>
<comment type="catalytic activity">
    <reaction evidence="28">
        <text>5-(9Z-hexadecenoyloxy)-octadecanoate + H2O = 5-hydroxy-octadecanoate + (9Z)-hexadecenoate + H(+)</text>
        <dbReference type="Rhea" id="RHEA:52092"/>
        <dbReference type="ChEBI" id="CHEBI:15377"/>
        <dbReference type="ChEBI" id="CHEBI:15378"/>
        <dbReference type="ChEBI" id="CHEBI:32372"/>
        <dbReference type="ChEBI" id="CHEBI:136369"/>
        <dbReference type="ChEBI" id="CHEBI:136370"/>
    </reaction>
    <physiologicalReaction direction="left-to-right" evidence="28">
        <dbReference type="Rhea" id="RHEA:52093"/>
    </physiologicalReaction>
</comment>
<comment type="catalytic activity">
    <reaction evidence="21">
        <text>9-(9Z-octadecenoyloxy)-octadecanoate + H2O = 9-hydroxy-octadecanoate + (9Z)-octadecenoate + H(+)</text>
        <dbReference type="Rhea" id="RHEA:52048"/>
        <dbReference type="ChEBI" id="CHEBI:15377"/>
        <dbReference type="ChEBI" id="CHEBI:15378"/>
        <dbReference type="ChEBI" id="CHEBI:30823"/>
        <dbReference type="ChEBI" id="CHEBI:136282"/>
        <dbReference type="ChEBI" id="CHEBI:136286"/>
    </reaction>
    <physiologicalReaction direction="left-to-right" evidence="21">
        <dbReference type="Rhea" id="RHEA:52049"/>
    </physiologicalReaction>
</comment>
<dbReference type="EMBL" id="KV932458">
    <property type="protein sequence ID" value="PIO31433.1"/>
    <property type="molecule type" value="Genomic_DNA"/>
</dbReference>
<evidence type="ECO:0000256" key="24">
    <source>
        <dbReference type="ARBA" id="ARBA00049296"/>
    </source>
</evidence>
<evidence type="ECO:0000256" key="7">
    <source>
        <dbReference type="ARBA" id="ARBA00022801"/>
    </source>
</evidence>
<comment type="catalytic activity">
    <reaction evidence="14">
        <text>12-hexadecanoyloxy-octadecanoate + H2O = 12-hydroxyoctadecanoate + hexadecanoate + H(+)</text>
        <dbReference type="Rhea" id="RHEA:52056"/>
        <dbReference type="ChEBI" id="CHEBI:7896"/>
        <dbReference type="ChEBI" id="CHEBI:15377"/>
        <dbReference type="ChEBI" id="CHEBI:15378"/>
        <dbReference type="ChEBI" id="CHEBI:83677"/>
        <dbReference type="ChEBI" id="CHEBI:84201"/>
    </reaction>
    <physiologicalReaction direction="left-to-right" evidence="14">
        <dbReference type="Rhea" id="RHEA:52057"/>
    </physiologicalReaction>
</comment>
<dbReference type="GO" id="GO:0004806">
    <property type="term" value="F:triacylglycerol lipase activity"/>
    <property type="evidence" value="ECO:0007669"/>
    <property type="project" value="UniProtKB-EC"/>
</dbReference>
<evidence type="ECO:0000256" key="25">
    <source>
        <dbReference type="ARBA" id="ARBA00049322"/>
    </source>
</evidence>
<evidence type="ECO:0000256" key="29">
    <source>
        <dbReference type="ARBA" id="ARBA00053019"/>
    </source>
</evidence>
<dbReference type="AlphaFoldDB" id="A0A2G9RW40"/>
<evidence type="ECO:0000256" key="3">
    <source>
        <dbReference type="ARBA" id="ARBA00005964"/>
    </source>
</evidence>
<evidence type="ECO:0000256" key="11">
    <source>
        <dbReference type="ARBA" id="ARBA00023180"/>
    </source>
</evidence>
<keyword evidence="34" id="KW-1185">Reference proteome</keyword>
<comment type="subunit">
    <text evidence="30">Interacts with CLC.</text>
</comment>
<comment type="catalytic activity">
    <reaction evidence="19">
        <text>12-octadecanoyloxy-octadecanoate + H2O = 12-hydroxyoctadecanoate + octadecanoate + H(+)</text>
        <dbReference type="Rhea" id="RHEA:52080"/>
        <dbReference type="ChEBI" id="CHEBI:15377"/>
        <dbReference type="ChEBI" id="CHEBI:15378"/>
        <dbReference type="ChEBI" id="CHEBI:25629"/>
        <dbReference type="ChEBI" id="CHEBI:84201"/>
        <dbReference type="ChEBI" id="CHEBI:136330"/>
    </reaction>
    <physiologicalReaction direction="left-to-right" evidence="19">
        <dbReference type="Rhea" id="RHEA:52081"/>
    </physiologicalReaction>
</comment>
<dbReference type="InterPro" id="IPR002018">
    <property type="entry name" value="CarbesteraseB"/>
</dbReference>
<comment type="catalytic activity">
    <reaction evidence="27">
        <text>an acetyl ester + H2O = an aliphatic alcohol + acetate + H(+)</text>
        <dbReference type="Rhea" id="RHEA:12957"/>
        <dbReference type="ChEBI" id="CHEBI:2571"/>
        <dbReference type="ChEBI" id="CHEBI:15377"/>
        <dbReference type="ChEBI" id="CHEBI:15378"/>
        <dbReference type="ChEBI" id="CHEBI:30089"/>
        <dbReference type="ChEBI" id="CHEBI:47622"/>
        <dbReference type="EC" id="3.1.1.6"/>
    </reaction>
    <physiologicalReaction direction="left-to-right" evidence="27">
        <dbReference type="Rhea" id="RHEA:12958"/>
    </physiologicalReaction>
</comment>
<dbReference type="GO" id="GO:0008126">
    <property type="term" value="F:acetylesterase activity"/>
    <property type="evidence" value="ECO:0007669"/>
    <property type="project" value="UniProtKB-EC"/>
</dbReference>
<evidence type="ECO:0000256" key="22">
    <source>
        <dbReference type="ARBA" id="ARBA00049221"/>
    </source>
</evidence>
<evidence type="ECO:0000256" key="4">
    <source>
        <dbReference type="ARBA" id="ARBA00022487"/>
    </source>
</evidence>
<evidence type="ECO:0000256" key="21">
    <source>
        <dbReference type="ARBA" id="ARBA00048800"/>
    </source>
</evidence>
<evidence type="ECO:0000256" key="5">
    <source>
        <dbReference type="ARBA" id="ARBA00022525"/>
    </source>
</evidence>
<comment type="catalytic activity">
    <reaction evidence="15">
        <text>13-octadecanoyloxy-octadecanoate + H2O = 13-hydroxy-octadecanoate + octadecanoate + H(+)</text>
        <dbReference type="Rhea" id="RHEA:52084"/>
        <dbReference type="ChEBI" id="CHEBI:15377"/>
        <dbReference type="ChEBI" id="CHEBI:15378"/>
        <dbReference type="ChEBI" id="CHEBI:25629"/>
        <dbReference type="ChEBI" id="CHEBI:136304"/>
        <dbReference type="ChEBI" id="CHEBI:136335"/>
    </reaction>
    <physiologicalReaction direction="left-to-right" evidence="15">
        <dbReference type="Rhea" id="RHEA:52085"/>
    </physiologicalReaction>
</comment>
<comment type="catalytic activity">
    <reaction evidence="23">
        <text>1,2,3-trioctanoylglycerol + H2O = dioctanoylglycerol + octanoate + H(+)</text>
        <dbReference type="Rhea" id="RHEA:47864"/>
        <dbReference type="ChEBI" id="CHEBI:15377"/>
        <dbReference type="ChEBI" id="CHEBI:15378"/>
        <dbReference type="ChEBI" id="CHEBI:25646"/>
        <dbReference type="ChEBI" id="CHEBI:76978"/>
        <dbReference type="ChEBI" id="CHEBI:88066"/>
    </reaction>
    <physiologicalReaction direction="left-to-right" evidence="23">
        <dbReference type="Rhea" id="RHEA:47865"/>
    </physiologicalReaction>
</comment>
<evidence type="ECO:0000256" key="2">
    <source>
        <dbReference type="ARBA" id="ARBA00004613"/>
    </source>
</evidence>
<evidence type="ECO:0000256" key="27">
    <source>
        <dbReference type="ARBA" id="ARBA00051791"/>
    </source>
</evidence>
<keyword evidence="9" id="KW-0443">Lipid metabolism</keyword>
<evidence type="ECO:0000256" key="9">
    <source>
        <dbReference type="ARBA" id="ARBA00023098"/>
    </source>
</evidence>
<organism evidence="33 34">
    <name type="scientific">Aquarana catesbeiana</name>
    <name type="common">American bullfrog</name>
    <name type="synonym">Rana catesbeiana</name>
    <dbReference type="NCBI Taxonomy" id="8400"/>
    <lineage>
        <taxon>Eukaryota</taxon>
        <taxon>Metazoa</taxon>
        <taxon>Chordata</taxon>
        <taxon>Craniata</taxon>
        <taxon>Vertebrata</taxon>
        <taxon>Euteleostomi</taxon>
        <taxon>Amphibia</taxon>
        <taxon>Batrachia</taxon>
        <taxon>Anura</taxon>
        <taxon>Neobatrachia</taxon>
        <taxon>Ranoidea</taxon>
        <taxon>Ranidae</taxon>
        <taxon>Aquarana</taxon>
    </lineage>
</organism>
<feature type="domain" description="Carboxylesterase type B" evidence="32">
    <location>
        <begin position="69"/>
        <end position="587"/>
    </location>
</feature>
<comment type="catalytic activity">
    <reaction evidence="16">
        <text>cholesteryl (9Z-octadecenoate) + H2O = cholesterol + (9Z)-octadecenoate + H(+)</text>
        <dbReference type="Rhea" id="RHEA:33875"/>
        <dbReference type="ChEBI" id="CHEBI:15377"/>
        <dbReference type="ChEBI" id="CHEBI:15378"/>
        <dbReference type="ChEBI" id="CHEBI:16113"/>
        <dbReference type="ChEBI" id="CHEBI:30823"/>
        <dbReference type="ChEBI" id="CHEBI:46898"/>
    </reaction>
    <physiologicalReaction direction="left-to-right" evidence="16">
        <dbReference type="Rhea" id="RHEA:33876"/>
    </physiologicalReaction>
</comment>
<keyword evidence="6" id="KW-0732">Signal</keyword>
<keyword evidence="8" id="KW-0442">Lipid degradation</keyword>